<evidence type="ECO:0000313" key="1">
    <source>
        <dbReference type="EMBL" id="RDL32422.1"/>
    </source>
</evidence>
<reference evidence="1 2" key="1">
    <citation type="journal article" date="2018" name="IMA Fungus">
        <title>IMA Genome-F 9: Draft genome sequence of Annulohypoxylon stygium, Aspergillus mulundensis, Berkeleyomyces basicola (syn. Thielaviopsis basicola), Ceratocystis smalleyi, two Cercospora beticola strains, Coleophoma cylindrospora, Fusarium fracticaudum, Phialophora cf. hyalina, and Morchella septimelata.</title>
        <authorList>
            <person name="Wingfield B.D."/>
            <person name="Bills G.F."/>
            <person name="Dong Y."/>
            <person name="Huang W."/>
            <person name="Nel W.J."/>
            <person name="Swalarsk-Parry B.S."/>
            <person name="Vaghefi N."/>
            <person name="Wilken P.M."/>
            <person name="An Z."/>
            <person name="de Beer Z.W."/>
            <person name="De Vos L."/>
            <person name="Chen L."/>
            <person name="Duong T.A."/>
            <person name="Gao Y."/>
            <person name="Hammerbacher A."/>
            <person name="Kikkert J.R."/>
            <person name="Li Y."/>
            <person name="Li H."/>
            <person name="Li K."/>
            <person name="Li Q."/>
            <person name="Liu X."/>
            <person name="Ma X."/>
            <person name="Naidoo K."/>
            <person name="Pethybridge S.J."/>
            <person name="Sun J."/>
            <person name="Steenkamp E.T."/>
            <person name="van der Nest M.A."/>
            <person name="van Wyk S."/>
            <person name="Wingfield M.J."/>
            <person name="Xiong C."/>
            <person name="Yue Q."/>
            <person name="Zhang X."/>
        </authorList>
    </citation>
    <scope>NUCLEOTIDE SEQUENCE [LARGE SCALE GENOMIC DNA]</scope>
    <source>
        <strain evidence="1 2">BP 5553</strain>
    </source>
</reference>
<sequence>MGLEYDSLMELIEKIEKAGALVVKVNFPSAEEIISPGGWDWEFGDGKMGSRLSEFEVVRTEFYRSLRSYLSGLEENEAKIYSLEDVVTYNVQHTTREGGIPGTQPAWPTGQDNFDKCLESKDWPEDIYLKALEYIRRKSRDEGIDAALRLEGDNLDGLLVPLQSDGGAACSVAAKAGYPVITVPVGINNIGVPFGIGIIQTAFKEHLLVRYGSAIEDLIGRRMVPRFLNLEADNYPYVGTPPEKASLL</sequence>
<organism evidence="1 2">
    <name type="scientific">Venustampulla echinocandica</name>
    <dbReference type="NCBI Taxonomy" id="2656787"/>
    <lineage>
        <taxon>Eukaryota</taxon>
        <taxon>Fungi</taxon>
        <taxon>Dikarya</taxon>
        <taxon>Ascomycota</taxon>
        <taxon>Pezizomycotina</taxon>
        <taxon>Leotiomycetes</taxon>
        <taxon>Helotiales</taxon>
        <taxon>Pleuroascaceae</taxon>
        <taxon>Venustampulla</taxon>
    </lineage>
</organism>
<dbReference type="PANTHER" id="PTHR42678:SF37">
    <property type="entry name" value="AMIDASE C869.01-RELATED"/>
    <property type="match status" value="1"/>
</dbReference>
<accession>A0A370TD92</accession>
<dbReference type="EMBL" id="NPIC01000010">
    <property type="protein sequence ID" value="RDL32422.1"/>
    <property type="molecule type" value="Genomic_DNA"/>
</dbReference>
<dbReference type="RefSeq" id="XP_031866144.1">
    <property type="nucleotide sequence ID" value="XM_032017501.1"/>
</dbReference>
<protein>
    <recommendedName>
        <fullName evidence="3">Amidase domain-containing protein</fullName>
    </recommendedName>
</protein>
<name>A0A370TD92_9HELO</name>
<dbReference type="InterPro" id="IPR036928">
    <property type="entry name" value="AS_sf"/>
</dbReference>
<dbReference type="GeneID" id="43601727"/>
<dbReference type="SUPFAM" id="SSF75304">
    <property type="entry name" value="Amidase signature (AS) enzymes"/>
    <property type="match status" value="1"/>
</dbReference>
<proteinExistence type="predicted"/>
<evidence type="ECO:0000313" key="2">
    <source>
        <dbReference type="Proteomes" id="UP000254866"/>
    </source>
</evidence>
<evidence type="ECO:0008006" key="3">
    <source>
        <dbReference type="Google" id="ProtNLM"/>
    </source>
</evidence>
<dbReference type="OrthoDB" id="566138at2759"/>
<dbReference type="AlphaFoldDB" id="A0A370TD92"/>
<comment type="caution">
    <text evidence="1">The sequence shown here is derived from an EMBL/GenBank/DDBJ whole genome shotgun (WGS) entry which is preliminary data.</text>
</comment>
<dbReference type="PANTHER" id="PTHR42678">
    <property type="entry name" value="AMIDASE"/>
    <property type="match status" value="1"/>
</dbReference>
<dbReference type="Gene3D" id="3.90.1300.10">
    <property type="entry name" value="Amidase signature (AS) domain"/>
    <property type="match status" value="1"/>
</dbReference>
<dbReference type="Proteomes" id="UP000254866">
    <property type="component" value="Unassembled WGS sequence"/>
</dbReference>
<gene>
    <name evidence="1" type="ORF">BP5553_08878</name>
</gene>
<dbReference type="STRING" id="2656787.A0A370TD92"/>
<keyword evidence="2" id="KW-1185">Reference proteome</keyword>